<reference evidence="1" key="2">
    <citation type="submission" date="2006-01" db="EMBL/GenBank/DDBJ databases">
        <authorList>
            <person name="Genoscope"/>
        </authorList>
    </citation>
    <scope>NUCLEOTIDE SEQUENCE</scope>
</reference>
<dbReference type="EMBL" id="CP049055">
    <property type="protein sequence ID" value="QII10522.1"/>
    <property type="molecule type" value="Genomic_DNA"/>
</dbReference>
<dbReference type="Proteomes" id="UP000501926">
    <property type="component" value="Chromosome"/>
</dbReference>
<evidence type="ECO:0000313" key="3">
    <source>
        <dbReference type="Proteomes" id="UP000501926"/>
    </source>
</evidence>
<reference evidence="2 3" key="3">
    <citation type="submission" date="2020-02" db="EMBL/GenBank/DDBJ databases">
        <title>Newly sequenced genome of strain CSTR1 showed variability in Candidatus Kuenenia stuttgartiensis genomes.</title>
        <authorList>
            <person name="Ding C."/>
            <person name="Adrian L."/>
        </authorList>
    </citation>
    <scope>NUCLEOTIDE SEQUENCE [LARGE SCALE GENOMIC DNA]</scope>
    <source>
        <strain evidence="2 3">CSTR1</strain>
    </source>
</reference>
<evidence type="ECO:0000313" key="1">
    <source>
        <dbReference type="EMBL" id="CAJ72121.1"/>
    </source>
</evidence>
<dbReference type="AlphaFoldDB" id="Q1PYG7"/>
<organism evidence="1">
    <name type="scientific">Kuenenia stuttgartiensis</name>
    <dbReference type="NCBI Taxonomy" id="174633"/>
    <lineage>
        <taxon>Bacteria</taxon>
        <taxon>Pseudomonadati</taxon>
        <taxon>Planctomycetota</taxon>
        <taxon>Candidatus Brocadiia</taxon>
        <taxon>Candidatus Brocadiales</taxon>
        <taxon>Candidatus Brocadiaceae</taxon>
        <taxon>Candidatus Kuenenia</taxon>
    </lineage>
</organism>
<gene>
    <name evidence="2" type="ORF">KsCSTR_11430</name>
    <name evidence="1" type="ORF">kustd1376</name>
</gene>
<accession>Q1PYG7</accession>
<dbReference type="EMBL" id="CT573072">
    <property type="protein sequence ID" value="CAJ72121.1"/>
    <property type="molecule type" value="Genomic_DNA"/>
</dbReference>
<name>Q1PYG7_KUEST</name>
<sequence>MTLGNAIATIHSYLCVLPECFRNRGNCCQKIQVIRKILFHLRLKAMDVSLLRNADFYLKTVSAFCIHKRVTL</sequence>
<protein>
    <submittedName>
        <fullName evidence="1">Uncharacterized protein</fullName>
    </submittedName>
</protein>
<evidence type="ECO:0000313" key="2">
    <source>
        <dbReference type="EMBL" id="QII10522.1"/>
    </source>
</evidence>
<proteinExistence type="predicted"/>
<reference evidence="1" key="1">
    <citation type="journal article" date="2006" name="Nature">
        <title>Deciphering the evolution and metabolism of an anammox bacterium from a community genome.</title>
        <authorList>
            <person name="Strous M."/>
            <person name="Pelletier E."/>
            <person name="Mangenot S."/>
            <person name="Rattei T."/>
            <person name="Lehner A."/>
            <person name="Taylor M.W."/>
            <person name="Horn M."/>
            <person name="Daims H."/>
            <person name="Bartol-Mavel D."/>
            <person name="Wincker P."/>
            <person name="Barbe V."/>
            <person name="Fonknechten N."/>
            <person name="Vallenet D."/>
            <person name="Segurens B."/>
            <person name="Schenowitz-Truong C."/>
            <person name="Medigue C."/>
            <person name="Collingro A."/>
            <person name="Snel B."/>
            <person name="Dutilh B.E."/>
            <person name="OpDenCamp H.J.M."/>
            <person name="vanDerDrift C."/>
            <person name="Cirpus I."/>
            <person name="vanDePas-Schoonen K.T."/>
            <person name="Harhangi H.R."/>
            <person name="vanNiftrik L."/>
            <person name="Schmid M."/>
            <person name="Keltjens J."/>
            <person name="vanDeVossenberg J."/>
            <person name="Kartal B."/>
            <person name="Meier H."/>
            <person name="Frishman D."/>
            <person name="Huynen M.A."/>
            <person name="Mewes H."/>
            <person name="Weissenbach J."/>
            <person name="Jetten M.S.M."/>
            <person name="Wagner M."/>
            <person name="LePaslier D."/>
        </authorList>
    </citation>
    <scope>NUCLEOTIDE SEQUENCE</scope>
</reference>